<feature type="domain" description="Tc1-like transposase DDE" evidence="2">
    <location>
        <begin position="97"/>
        <end position="205"/>
    </location>
</feature>
<dbReference type="OrthoDB" id="6437518at2759"/>
<dbReference type="AlphaFoldDB" id="A0A4Y2G1N1"/>
<dbReference type="Pfam" id="PF01498">
    <property type="entry name" value="HTH_Tnp_Tc3_2"/>
    <property type="match status" value="1"/>
</dbReference>
<keyword evidence="4" id="KW-1185">Reference proteome</keyword>
<evidence type="ECO:0000259" key="1">
    <source>
        <dbReference type="Pfam" id="PF01498"/>
    </source>
</evidence>
<gene>
    <name evidence="3" type="primary">TCB1_546</name>
    <name evidence="3" type="ORF">AVEN_238986_1</name>
</gene>
<dbReference type="InterPro" id="IPR038717">
    <property type="entry name" value="Tc1-like_DDE_dom"/>
</dbReference>
<evidence type="ECO:0000259" key="2">
    <source>
        <dbReference type="Pfam" id="PF13358"/>
    </source>
</evidence>
<dbReference type="Proteomes" id="UP000499080">
    <property type="component" value="Unassembled WGS sequence"/>
</dbReference>
<comment type="caution">
    <text evidence="3">The sequence shown here is derived from an EMBL/GenBank/DDBJ whole genome shotgun (WGS) entry which is preliminary data.</text>
</comment>
<dbReference type="PANTHER" id="PTHR23022">
    <property type="entry name" value="TRANSPOSABLE ELEMENT-RELATED"/>
    <property type="match status" value="1"/>
</dbReference>
<dbReference type="Pfam" id="PF13358">
    <property type="entry name" value="DDE_3"/>
    <property type="match status" value="1"/>
</dbReference>
<dbReference type="GO" id="GO:0003677">
    <property type="term" value="F:DNA binding"/>
    <property type="evidence" value="ECO:0007669"/>
    <property type="project" value="InterPro"/>
</dbReference>
<dbReference type="GO" id="GO:0015074">
    <property type="term" value="P:DNA integration"/>
    <property type="evidence" value="ECO:0007669"/>
    <property type="project" value="InterPro"/>
</dbReference>
<dbReference type="GO" id="GO:0006313">
    <property type="term" value="P:DNA transposition"/>
    <property type="evidence" value="ECO:0007669"/>
    <property type="project" value="InterPro"/>
</dbReference>
<feature type="domain" description="Transposase Tc1-like" evidence="1">
    <location>
        <begin position="5"/>
        <end position="47"/>
    </location>
</feature>
<dbReference type="PANTHER" id="PTHR23022:SF134">
    <property type="entry name" value="TRANSPOSABLE ELEMENT TC1 TRANSPOSASE"/>
    <property type="match status" value="1"/>
</dbReference>
<dbReference type="InterPro" id="IPR002492">
    <property type="entry name" value="Transposase_Tc1-like"/>
</dbReference>
<dbReference type="Gene3D" id="3.30.420.10">
    <property type="entry name" value="Ribonuclease H-like superfamily/Ribonuclease H"/>
    <property type="match status" value="1"/>
</dbReference>
<sequence length="215" mass="25444">PPRPKPSVSTIRRSLQAAGLNRKRPVKKPMISEKNRKALVEWAKAHNDWTKKEWEDVLWSDDSKYVLFGTDGIQCIRRPQGTRFNPKYQIPTMKHGGGNVMVWECVSRLGMCSLRRIQGIMDKFQYEDILEDTMRPYARNSIGRGFIFQLENDPKHRFQHIQNRFSRRHVTPLVWPSQSPDLNIIEGVWAELERRLEERNARNAEEKFSQLEEEW</sequence>
<dbReference type="EMBL" id="BGPR01175919">
    <property type="protein sequence ID" value="GBM46686.1"/>
    <property type="molecule type" value="Genomic_DNA"/>
</dbReference>
<evidence type="ECO:0000313" key="4">
    <source>
        <dbReference type="Proteomes" id="UP000499080"/>
    </source>
</evidence>
<dbReference type="InterPro" id="IPR052338">
    <property type="entry name" value="Transposase_5"/>
</dbReference>
<evidence type="ECO:0000313" key="3">
    <source>
        <dbReference type="EMBL" id="GBM46686.1"/>
    </source>
</evidence>
<proteinExistence type="predicted"/>
<protein>
    <submittedName>
        <fullName evidence="3">Transposable element Tcb1 transposase</fullName>
    </submittedName>
</protein>
<reference evidence="3 4" key="1">
    <citation type="journal article" date="2019" name="Sci. Rep.">
        <title>Orb-weaving spider Araneus ventricosus genome elucidates the spidroin gene catalogue.</title>
        <authorList>
            <person name="Kono N."/>
            <person name="Nakamura H."/>
            <person name="Ohtoshi R."/>
            <person name="Moran D.A.P."/>
            <person name="Shinohara A."/>
            <person name="Yoshida Y."/>
            <person name="Fujiwara M."/>
            <person name="Mori M."/>
            <person name="Tomita M."/>
            <person name="Arakawa K."/>
        </authorList>
    </citation>
    <scope>NUCLEOTIDE SEQUENCE [LARGE SCALE GENOMIC DNA]</scope>
</reference>
<name>A0A4Y2G1N1_ARAVE</name>
<accession>A0A4Y2G1N1</accession>
<organism evidence="3 4">
    <name type="scientific">Araneus ventricosus</name>
    <name type="common">Orbweaver spider</name>
    <name type="synonym">Epeira ventricosa</name>
    <dbReference type="NCBI Taxonomy" id="182803"/>
    <lineage>
        <taxon>Eukaryota</taxon>
        <taxon>Metazoa</taxon>
        <taxon>Ecdysozoa</taxon>
        <taxon>Arthropoda</taxon>
        <taxon>Chelicerata</taxon>
        <taxon>Arachnida</taxon>
        <taxon>Araneae</taxon>
        <taxon>Araneomorphae</taxon>
        <taxon>Entelegynae</taxon>
        <taxon>Araneoidea</taxon>
        <taxon>Araneidae</taxon>
        <taxon>Araneus</taxon>
    </lineage>
</organism>
<dbReference type="InterPro" id="IPR036397">
    <property type="entry name" value="RNaseH_sf"/>
</dbReference>
<feature type="non-terminal residue" evidence="3">
    <location>
        <position position="1"/>
    </location>
</feature>